<accession>A0ABQ0TXT8</accession>
<evidence type="ECO:0000313" key="2">
    <source>
        <dbReference type="Proteomes" id="UP000319578"/>
    </source>
</evidence>
<dbReference type="Proteomes" id="UP000319578">
    <property type="component" value="Unassembled WGS sequence"/>
</dbReference>
<evidence type="ECO:0008006" key="3">
    <source>
        <dbReference type="Google" id="ProtNLM"/>
    </source>
</evidence>
<name>A0ABQ0TXT8_9BACL</name>
<dbReference type="EMBL" id="BJON01000031">
    <property type="protein sequence ID" value="GED72584.1"/>
    <property type="molecule type" value="Genomic_DNA"/>
</dbReference>
<evidence type="ECO:0000313" key="1">
    <source>
        <dbReference type="EMBL" id="GED72584.1"/>
    </source>
</evidence>
<gene>
    <name evidence="1" type="ORF">BRE01_62860</name>
</gene>
<reference evidence="1 2" key="1">
    <citation type="submission" date="2019-06" db="EMBL/GenBank/DDBJ databases">
        <title>Whole genome shotgun sequence of Brevibacillus reuszeri NBRC 15719.</title>
        <authorList>
            <person name="Hosoyama A."/>
            <person name="Uohara A."/>
            <person name="Ohji S."/>
            <person name="Ichikawa N."/>
        </authorList>
    </citation>
    <scope>NUCLEOTIDE SEQUENCE [LARGE SCALE GENOMIC DNA]</scope>
    <source>
        <strain evidence="1 2">NBRC 15719</strain>
    </source>
</reference>
<comment type="caution">
    <text evidence="1">The sequence shown here is derived from an EMBL/GenBank/DDBJ whole genome shotgun (WGS) entry which is preliminary data.</text>
</comment>
<protein>
    <recommendedName>
        <fullName evidence="3">IDEAL domain-containing protein</fullName>
    </recommendedName>
</protein>
<dbReference type="RefSeq" id="WP_236699975.1">
    <property type="nucleotide sequence ID" value="NZ_BJON01000031.1"/>
</dbReference>
<keyword evidence="2" id="KW-1185">Reference proteome</keyword>
<proteinExistence type="predicted"/>
<sequence>MKVQFLQKEIWLQNKKYTVLTPAFNTKDIFACEFDKNMFMIFGNQQSLQYLACVLLLGADNRDKIIYIANMEKDLPIHLHRFSQKKKNNELVLLHHSLQLNLNQWKDLRQKLHQQKGLEALKLIQENSLI</sequence>
<organism evidence="1 2">
    <name type="scientific">Brevibacillus reuszeri</name>
    <dbReference type="NCBI Taxonomy" id="54915"/>
    <lineage>
        <taxon>Bacteria</taxon>
        <taxon>Bacillati</taxon>
        <taxon>Bacillota</taxon>
        <taxon>Bacilli</taxon>
        <taxon>Bacillales</taxon>
        <taxon>Paenibacillaceae</taxon>
        <taxon>Brevibacillus</taxon>
    </lineage>
</organism>